<feature type="domain" description="Acyl-CoA dehydrogenase/oxidase N-terminal" evidence="10">
    <location>
        <begin position="47"/>
        <end position="138"/>
    </location>
</feature>
<keyword evidence="12" id="KW-1185">Reference proteome</keyword>
<evidence type="ECO:0000256" key="1">
    <source>
        <dbReference type="ARBA" id="ARBA00001974"/>
    </source>
</evidence>
<dbReference type="AlphaFoldDB" id="A0A9W6FWZ5"/>
<dbReference type="Gene3D" id="1.10.540.10">
    <property type="entry name" value="Acyl-CoA dehydrogenase/oxidase, N-terminal domain"/>
    <property type="match status" value="1"/>
</dbReference>
<evidence type="ECO:0000313" key="11">
    <source>
        <dbReference type="EMBL" id="GLI36400.1"/>
    </source>
</evidence>
<dbReference type="Gene3D" id="1.20.140.10">
    <property type="entry name" value="Butyryl-CoA Dehydrogenase, subunit A, domain 3"/>
    <property type="match status" value="2"/>
</dbReference>
<dbReference type="InterPro" id="IPR037069">
    <property type="entry name" value="AcylCoA_DH/ox_N_sf"/>
</dbReference>
<feature type="domain" description="Acyl-CoA dehydrogenase/oxidase C-terminal" evidence="8">
    <location>
        <begin position="250"/>
        <end position="392"/>
    </location>
</feature>
<dbReference type="InterPro" id="IPR006091">
    <property type="entry name" value="Acyl-CoA_Oxase/DH_mid-dom"/>
</dbReference>
<dbReference type="InterPro" id="IPR036250">
    <property type="entry name" value="AcylCo_DH-like_C"/>
</dbReference>
<evidence type="ECO:0000256" key="3">
    <source>
        <dbReference type="ARBA" id="ARBA00011881"/>
    </source>
</evidence>
<dbReference type="PANTHER" id="PTHR43884">
    <property type="entry name" value="ACYL-COA DEHYDROGENASE"/>
    <property type="match status" value="1"/>
</dbReference>
<comment type="similarity">
    <text evidence="2 7">Belongs to the acyl-CoA dehydrogenase family.</text>
</comment>
<comment type="subunit">
    <text evidence="3">Homotetramer.</text>
</comment>
<comment type="cofactor">
    <cofactor evidence="1 7">
        <name>FAD</name>
        <dbReference type="ChEBI" id="CHEBI:57692"/>
    </cofactor>
</comment>
<dbReference type="Pfam" id="PF02770">
    <property type="entry name" value="Acyl-CoA_dh_M"/>
    <property type="match status" value="1"/>
</dbReference>
<dbReference type="PANTHER" id="PTHR43884:SF9">
    <property type="entry name" value="COMPLEX I ASSEMBLY FACTOR ACAD9, MITOCHONDRIAL"/>
    <property type="match status" value="1"/>
</dbReference>
<dbReference type="Pfam" id="PF00441">
    <property type="entry name" value="Acyl-CoA_dh_1"/>
    <property type="match status" value="1"/>
</dbReference>
<evidence type="ECO:0000259" key="8">
    <source>
        <dbReference type="Pfam" id="PF00441"/>
    </source>
</evidence>
<proteinExistence type="inferred from homology"/>
<keyword evidence="5 7" id="KW-0274">FAD</keyword>
<dbReference type="Proteomes" id="UP001144372">
    <property type="component" value="Unassembled WGS sequence"/>
</dbReference>
<evidence type="ECO:0000256" key="6">
    <source>
        <dbReference type="ARBA" id="ARBA00023002"/>
    </source>
</evidence>
<evidence type="ECO:0000256" key="5">
    <source>
        <dbReference type="ARBA" id="ARBA00022827"/>
    </source>
</evidence>
<dbReference type="InterPro" id="IPR046373">
    <property type="entry name" value="Acyl-CoA_Oxase/DH_mid-dom_sf"/>
</dbReference>
<dbReference type="SUPFAM" id="SSF47203">
    <property type="entry name" value="Acyl-CoA dehydrogenase C-terminal domain-like"/>
    <property type="match status" value="1"/>
</dbReference>
<name>A0A9W6FWZ5_9BACT</name>
<dbReference type="GO" id="GO:0003995">
    <property type="term" value="F:acyl-CoA dehydrogenase activity"/>
    <property type="evidence" value="ECO:0007669"/>
    <property type="project" value="TreeGrafter"/>
</dbReference>
<dbReference type="Gene3D" id="2.40.110.10">
    <property type="entry name" value="Butyryl-CoA Dehydrogenase, subunit A, domain 2"/>
    <property type="match status" value="1"/>
</dbReference>
<evidence type="ECO:0008006" key="13">
    <source>
        <dbReference type="Google" id="ProtNLM"/>
    </source>
</evidence>
<evidence type="ECO:0000313" key="12">
    <source>
        <dbReference type="Proteomes" id="UP001144372"/>
    </source>
</evidence>
<dbReference type="RefSeq" id="WP_281796796.1">
    <property type="nucleotide sequence ID" value="NZ_BSDR01000001.1"/>
</dbReference>
<dbReference type="GO" id="GO:0050660">
    <property type="term" value="F:flavin adenine dinucleotide binding"/>
    <property type="evidence" value="ECO:0007669"/>
    <property type="project" value="InterPro"/>
</dbReference>
<dbReference type="Pfam" id="PF02771">
    <property type="entry name" value="Acyl-CoA_dh_N"/>
    <property type="match status" value="1"/>
</dbReference>
<sequence length="550" mass="61907">MQAATFMDRIYQGTLDKEIFNSFRAPRNLEKIQGVVHAYLEMLKEFDPRSIEEAGRIPAKMLEMMKESGFFGLSIPEMYGGLGFNGWEYLKTIEELVRRDISVVLASIAHLSIGVKGILLFGNESQKQKYLVPAASGDMIFSYALTEPRVGSDAQHIETRAELSEDGSHYILNGQKTYITNANYAGGLTVFAQMDPRKPGFMGAFIVETAWEGVKIGRDMPKMGLKASSTAAIQFKNVHVPVENLLGKPGDGFKIAMTILNYGRLGLGAASLGMIRQSLEDMTKRASSRIQFGVPIRSFPLVQEKLVKAKVYSLVISSMNDFITGILEKDPLANVAVETSHCKLFGTTRAWDVLYDALQVAGGSGYITSNPYEKRMRDFRVATVFEGTTEIHSIYPPLFMIRKLEGRMGTLKGNKVRKLLFLMDRLLRKMEWPLEFEEGVMRKAAGFARKNAASLRRMLFAAMLIHGKKIPQKEFLLRRITALSLYLFGILAVLSKFSTAQKAGALKKEDLHLLDYFLEEAREVRRENRRIFSSPKEKAHERVFLDIFNT</sequence>
<protein>
    <recommendedName>
        <fullName evidence="13">Acyl-CoA dehydrogenase</fullName>
    </recommendedName>
</protein>
<feature type="domain" description="Acyl-CoA oxidase/dehydrogenase middle" evidence="9">
    <location>
        <begin position="143"/>
        <end position="238"/>
    </location>
</feature>
<evidence type="ECO:0000256" key="4">
    <source>
        <dbReference type="ARBA" id="ARBA00022630"/>
    </source>
</evidence>
<evidence type="ECO:0000256" key="7">
    <source>
        <dbReference type="RuleBase" id="RU362125"/>
    </source>
</evidence>
<reference evidence="11" key="1">
    <citation type="submission" date="2022-12" db="EMBL/GenBank/DDBJ databases">
        <title>Reference genome sequencing for broad-spectrum identification of bacterial and archaeal isolates by mass spectrometry.</title>
        <authorList>
            <person name="Sekiguchi Y."/>
            <person name="Tourlousse D.M."/>
        </authorList>
    </citation>
    <scope>NUCLEOTIDE SEQUENCE</scope>
    <source>
        <strain evidence="11">ASRB1</strain>
    </source>
</reference>
<dbReference type="InterPro" id="IPR009100">
    <property type="entry name" value="AcylCoA_DH/oxidase_NM_dom_sf"/>
</dbReference>
<evidence type="ECO:0000259" key="9">
    <source>
        <dbReference type="Pfam" id="PF02770"/>
    </source>
</evidence>
<gene>
    <name evidence="11" type="ORF">DAMNIGENAA_38330</name>
</gene>
<dbReference type="SUPFAM" id="SSF56645">
    <property type="entry name" value="Acyl-CoA dehydrogenase NM domain-like"/>
    <property type="match status" value="1"/>
</dbReference>
<dbReference type="FunFam" id="2.40.110.10:FF:000002">
    <property type="entry name" value="Acyl-CoA dehydrogenase fadE12"/>
    <property type="match status" value="1"/>
</dbReference>
<evidence type="ECO:0000259" key="10">
    <source>
        <dbReference type="Pfam" id="PF02771"/>
    </source>
</evidence>
<keyword evidence="4 7" id="KW-0285">Flavoprotein</keyword>
<dbReference type="EMBL" id="BSDR01000001">
    <property type="protein sequence ID" value="GLI36400.1"/>
    <property type="molecule type" value="Genomic_DNA"/>
</dbReference>
<dbReference type="InterPro" id="IPR013786">
    <property type="entry name" value="AcylCoA_DH/ox_N"/>
</dbReference>
<accession>A0A9W6FWZ5</accession>
<comment type="caution">
    <text evidence="11">The sequence shown here is derived from an EMBL/GenBank/DDBJ whole genome shotgun (WGS) entry which is preliminary data.</text>
</comment>
<evidence type="ECO:0000256" key="2">
    <source>
        <dbReference type="ARBA" id="ARBA00009347"/>
    </source>
</evidence>
<organism evidence="11 12">
    <name type="scientific">Desulforhabdus amnigena</name>
    <dbReference type="NCBI Taxonomy" id="40218"/>
    <lineage>
        <taxon>Bacteria</taxon>
        <taxon>Pseudomonadati</taxon>
        <taxon>Thermodesulfobacteriota</taxon>
        <taxon>Syntrophobacteria</taxon>
        <taxon>Syntrophobacterales</taxon>
        <taxon>Syntrophobacteraceae</taxon>
        <taxon>Desulforhabdus</taxon>
    </lineage>
</organism>
<dbReference type="InterPro" id="IPR009075">
    <property type="entry name" value="AcylCo_DH/oxidase_C"/>
</dbReference>
<keyword evidence="6 7" id="KW-0560">Oxidoreductase</keyword>